<dbReference type="HAMAP" id="MF_00787">
    <property type="entry name" value="CbiD"/>
    <property type="match status" value="1"/>
</dbReference>
<dbReference type="EC" id="2.1.1.195" evidence="5"/>
<dbReference type="Gene3D" id="3.30.2110.10">
    <property type="entry name" value="CbiD-like"/>
    <property type="match status" value="1"/>
</dbReference>
<comment type="catalytic activity">
    <reaction evidence="5">
        <text>Co-precorrin-5B + S-adenosyl-L-methionine = Co-precorrin-6A + S-adenosyl-L-homocysteine</text>
        <dbReference type="Rhea" id="RHEA:26285"/>
        <dbReference type="ChEBI" id="CHEBI:57856"/>
        <dbReference type="ChEBI" id="CHEBI:59789"/>
        <dbReference type="ChEBI" id="CHEBI:60063"/>
        <dbReference type="ChEBI" id="CHEBI:60064"/>
        <dbReference type="EC" id="2.1.1.195"/>
    </reaction>
</comment>
<dbReference type="STRING" id="29364.SAMN04487772_101132"/>
<dbReference type="RefSeq" id="WP_242939644.1">
    <property type="nucleotide sequence ID" value="NZ_FOHN01000001.1"/>
</dbReference>
<dbReference type="PANTHER" id="PTHR35863">
    <property type="entry name" value="COBALT-PRECORRIN-5B C(1)-METHYLTRANSFERASE"/>
    <property type="match status" value="1"/>
</dbReference>
<dbReference type="GO" id="GO:0043780">
    <property type="term" value="F:cobalt-precorrin-5B C1-methyltransferase activity"/>
    <property type="evidence" value="ECO:0007669"/>
    <property type="project" value="RHEA"/>
</dbReference>
<protein>
    <recommendedName>
        <fullName evidence="5">Cobalt-precorrin-5B C(1)-methyltransferase</fullName>
        <ecNumber evidence="5">2.1.1.195</ecNumber>
    </recommendedName>
    <alternativeName>
        <fullName evidence="5">Cobalt-precorrin-6A synthase</fullName>
    </alternativeName>
</protein>
<dbReference type="Proteomes" id="UP000199800">
    <property type="component" value="Unassembled WGS sequence"/>
</dbReference>
<evidence type="ECO:0000256" key="5">
    <source>
        <dbReference type="HAMAP-Rule" id="MF_00787"/>
    </source>
</evidence>
<dbReference type="GO" id="GO:0019251">
    <property type="term" value="P:anaerobic cobalamin biosynthetic process"/>
    <property type="evidence" value="ECO:0007669"/>
    <property type="project" value="UniProtKB-UniRule"/>
</dbReference>
<dbReference type="NCBIfam" id="TIGR00312">
    <property type="entry name" value="cbiD"/>
    <property type="match status" value="1"/>
</dbReference>
<evidence type="ECO:0000313" key="6">
    <source>
        <dbReference type="EMBL" id="SES63680.1"/>
    </source>
</evidence>
<evidence type="ECO:0000313" key="7">
    <source>
        <dbReference type="Proteomes" id="UP000199800"/>
    </source>
</evidence>
<keyword evidence="1 5" id="KW-0169">Cobalamin biosynthesis</keyword>
<gene>
    <name evidence="5" type="primary">cbiD</name>
    <name evidence="6" type="ORF">SAMN04487772_101132</name>
</gene>
<reference evidence="6 7" key="1">
    <citation type="submission" date="2016-10" db="EMBL/GenBank/DDBJ databases">
        <authorList>
            <person name="de Groot N.N."/>
        </authorList>
    </citation>
    <scope>NUCLEOTIDE SEQUENCE [LARGE SCALE GENOMIC DNA]</scope>
    <source>
        <strain evidence="6 7">DSM 1801</strain>
    </source>
</reference>
<dbReference type="PIRSF" id="PIRSF026782">
    <property type="entry name" value="CbiD"/>
    <property type="match status" value="1"/>
</dbReference>
<sequence length="367" mass="39941">MKEKKQLRFGFTTGTCAAIAAKAAARMLLGEELLEKEQIMTPKGILVCTSIYDAKKVDKGFSCAVKKDAGDDPDVTNGILIYSTVELLETDEIVITGGEGVGIVTKAGLHQEIGEYAINPVPKKMIEKEVREVLERKGYFCGALVTIHVPEGKEIAKRTFNPRIGIVDGISILGTSGIVEPMSEKALLESISVEMNVAKANGTKRLILTPGNYGEEFIRDSLKLELSEVVKCSNFVGETIDMAVEKGFESILLIGHIGKFVKLAAGIMNTHSHQADGRMEVFVAHAALVGVPSKILKNMMESVTTDEVIGILQENGYLEPAMESIMKKVDFHIRQRCLNEVPIGAVLFSNKFGLLGITNEAERLLKC</sequence>
<dbReference type="InterPro" id="IPR002748">
    <property type="entry name" value="CbiD"/>
</dbReference>
<comment type="similarity">
    <text evidence="5">Belongs to the CbiD family.</text>
</comment>
<evidence type="ECO:0000256" key="4">
    <source>
        <dbReference type="ARBA" id="ARBA00022691"/>
    </source>
</evidence>
<dbReference type="UniPathway" id="UPA00148">
    <property type="reaction ID" value="UER00227"/>
</dbReference>
<dbReference type="GO" id="GO:0032259">
    <property type="term" value="P:methylation"/>
    <property type="evidence" value="ECO:0007669"/>
    <property type="project" value="UniProtKB-KW"/>
</dbReference>
<keyword evidence="2 5" id="KW-0489">Methyltransferase</keyword>
<evidence type="ECO:0000256" key="2">
    <source>
        <dbReference type="ARBA" id="ARBA00022603"/>
    </source>
</evidence>
<accession>A0A1H9Y491</accession>
<dbReference type="InterPro" id="IPR036074">
    <property type="entry name" value="CbiD_sf"/>
</dbReference>
<dbReference type="AlphaFoldDB" id="A0A1H9Y491"/>
<comment type="function">
    <text evidence="5">Catalyzes the methylation of C-1 in cobalt-precorrin-5B to form cobalt-precorrin-6A.</text>
</comment>
<name>A0A1H9Y491_9FIRM</name>
<organism evidence="6 7">
    <name type="scientific">[Clostridium] polysaccharolyticum</name>
    <dbReference type="NCBI Taxonomy" id="29364"/>
    <lineage>
        <taxon>Bacteria</taxon>
        <taxon>Bacillati</taxon>
        <taxon>Bacillota</taxon>
        <taxon>Clostridia</taxon>
        <taxon>Lachnospirales</taxon>
        <taxon>Lachnospiraceae</taxon>
    </lineage>
</organism>
<dbReference type="EMBL" id="FOHN01000001">
    <property type="protein sequence ID" value="SES63680.1"/>
    <property type="molecule type" value="Genomic_DNA"/>
</dbReference>
<dbReference type="Pfam" id="PF01888">
    <property type="entry name" value="CbiD"/>
    <property type="match status" value="1"/>
</dbReference>
<keyword evidence="3 5" id="KW-0808">Transferase</keyword>
<comment type="pathway">
    <text evidence="5">Cofactor biosynthesis; adenosylcobalamin biosynthesis; cob(II)yrinate a,c-diamide from sirohydrochlorin (anaerobic route): step 6/10.</text>
</comment>
<keyword evidence="7" id="KW-1185">Reference proteome</keyword>
<proteinExistence type="inferred from homology"/>
<dbReference type="PANTHER" id="PTHR35863:SF1">
    <property type="entry name" value="COBALT-PRECORRIN-5B C(1)-METHYLTRANSFERASE"/>
    <property type="match status" value="1"/>
</dbReference>
<evidence type="ECO:0000256" key="3">
    <source>
        <dbReference type="ARBA" id="ARBA00022679"/>
    </source>
</evidence>
<evidence type="ECO:0000256" key="1">
    <source>
        <dbReference type="ARBA" id="ARBA00022573"/>
    </source>
</evidence>
<dbReference type="SUPFAM" id="SSF111342">
    <property type="entry name" value="CbiD-like"/>
    <property type="match status" value="1"/>
</dbReference>
<keyword evidence="4 5" id="KW-0949">S-adenosyl-L-methionine</keyword>